<dbReference type="InterPro" id="IPR002104">
    <property type="entry name" value="Integrase_catalytic"/>
</dbReference>
<evidence type="ECO:0000256" key="4">
    <source>
        <dbReference type="SAM" id="Coils"/>
    </source>
</evidence>
<keyword evidence="7" id="KW-1185">Reference proteome</keyword>
<sequence length="439" mass="49241">MKVLFELRHDKQDKAGTVPVYVSAYFDGLRLRCSTKERCEPRQWNEREQEFRRSFPGYQAANDGLEALERRLEDRYRELRAMNVAPTVALMREAVNPAAVVVKEEPLLVVRFAAFREVLHGRGYAFHTLRHYKTAENHLTAFLAKTRRKALVLADYTLAVHDEFVGYLRACGLSANGVYTVLKDLKTFLRHAQDERELRLGLDLKRLEVRYTDQAKTYLTGADLAALVAAKLPATLEPARDVFLFCCYTGLRYSDVAALHAGNVYALGANGDGDRVLRLVQTKTRATVSIYLSRMAAEILDRYATAERQFEGARLLPVLANQPLNRYLKKAAQLAGLTRKVEVINSVGGQITKTAVPLHELVTMHTARHTFAVQSLLRGMPVTVLQRVMGHAKIQNTMRYAQVVEELQHQAMRAAWDGPTTAPTTTLATDSAVCNVLAA</sequence>
<dbReference type="PANTHER" id="PTHR30349:SF64">
    <property type="entry name" value="PROPHAGE INTEGRASE INTD-RELATED"/>
    <property type="match status" value="1"/>
</dbReference>
<name>A0A6M6BIM0_9BACT</name>
<dbReference type="Gene3D" id="1.10.150.130">
    <property type="match status" value="1"/>
</dbReference>
<dbReference type="RefSeq" id="WP_171591943.1">
    <property type="nucleotide sequence ID" value="NZ_CP053538.1"/>
</dbReference>
<dbReference type="InterPro" id="IPR025269">
    <property type="entry name" value="SAM-like_dom"/>
</dbReference>
<evidence type="ECO:0000313" key="7">
    <source>
        <dbReference type="Proteomes" id="UP000501623"/>
    </source>
</evidence>
<evidence type="ECO:0000259" key="5">
    <source>
        <dbReference type="PROSITE" id="PS51898"/>
    </source>
</evidence>
<reference evidence="6 7" key="1">
    <citation type="submission" date="2020-05" db="EMBL/GenBank/DDBJ databases">
        <title>Complete genome sequence of Hymenobacter sp. TS19 in Coasted Sand Dune.</title>
        <authorList>
            <person name="Lee J.-H."/>
            <person name="Jung J.-H."/>
            <person name="Jeong S."/>
            <person name="Zhao L."/>
            <person name="Kim M.-K."/>
            <person name="Seo H.-S."/>
            <person name="Lim S."/>
        </authorList>
    </citation>
    <scope>NUCLEOTIDE SEQUENCE [LARGE SCALE GENOMIC DNA]</scope>
    <source>
        <strain evidence="6 7">TS19</strain>
    </source>
</reference>
<dbReference type="Proteomes" id="UP000501623">
    <property type="component" value="Chromosome"/>
</dbReference>
<dbReference type="CDD" id="cd01185">
    <property type="entry name" value="INTN1_C_like"/>
    <property type="match status" value="1"/>
</dbReference>
<keyword evidence="3" id="KW-0233">DNA recombination</keyword>
<keyword evidence="4" id="KW-0175">Coiled coil</keyword>
<dbReference type="InterPro" id="IPR013762">
    <property type="entry name" value="Integrase-like_cat_sf"/>
</dbReference>
<protein>
    <submittedName>
        <fullName evidence="6">Site-specific integrase</fullName>
    </submittedName>
</protein>
<feature type="domain" description="Tyr recombinase" evidence="5">
    <location>
        <begin position="214"/>
        <end position="413"/>
    </location>
</feature>
<dbReference type="SUPFAM" id="SSF56349">
    <property type="entry name" value="DNA breaking-rejoining enzymes"/>
    <property type="match status" value="1"/>
</dbReference>
<dbReference type="Pfam" id="PF00589">
    <property type="entry name" value="Phage_integrase"/>
    <property type="match status" value="1"/>
</dbReference>
<dbReference type="InterPro" id="IPR011010">
    <property type="entry name" value="DNA_brk_join_enz"/>
</dbReference>
<dbReference type="Pfam" id="PF13102">
    <property type="entry name" value="Phage_int_SAM_5"/>
    <property type="match status" value="1"/>
</dbReference>
<dbReference type="InterPro" id="IPR035386">
    <property type="entry name" value="Arm-DNA-bind_5"/>
</dbReference>
<dbReference type="GO" id="GO:0003677">
    <property type="term" value="F:DNA binding"/>
    <property type="evidence" value="ECO:0007669"/>
    <property type="project" value="UniProtKB-KW"/>
</dbReference>
<feature type="coiled-coil region" evidence="4">
    <location>
        <begin position="58"/>
        <end position="85"/>
    </location>
</feature>
<evidence type="ECO:0000256" key="3">
    <source>
        <dbReference type="ARBA" id="ARBA00023172"/>
    </source>
</evidence>
<dbReference type="KEGG" id="hts:HMJ29_13225"/>
<accession>A0A6M6BIM0</accession>
<organism evidence="6 7">
    <name type="scientific">Hymenobacter taeanensis</name>
    <dbReference type="NCBI Taxonomy" id="2735321"/>
    <lineage>
        <taxon>Bacteria</taxon>
        <taxon>Pseudomonadati</taxon>
        <taxon>Bacteroidota</taxon>
        <taxon>Cytophagia</taxon>
        <taxon>Cytophagales</taxon>
        <taxon>Hymenobacteraceae</taxon>
        <taxon>Hymenobacter</taxon>
    </lineage>
</organism>
<keyword evidence="2" id="KW-0238">DNA-binding</keyword>
<dbReference type="GO" id="GO:0006310">
    <property type="term" value="P:DNA recombination"/>
    <property type="evidence" value="ECO:0007669"/>
    <property type="project" value="UniProtKB-KW"/>
</dbReference>
<dbReference type="PROSITE" id="PS51898">
    <property type="entry name" value="TYR_RECOMBINASE"/>
    <property type="match status" value="1"/>
</dbReference>
<comment type="similarity">
    <text evidence="1">Belongs to the 'phage' integrase family.</text>
</comment>
<dbReference type="Gene3D" id="1.10.443.10">
    <property type="entry name" value="Intergrase catalytic core"/>
    <property type="match status" value="1"/>
</dbReference>
<dbReference type="Pfam" id="PF17293">
    <property type="entry name" value="Arm-DNA-bind_5"/>
    <property type="match status" value="1"/>
</dbReference>
<dbReference type="InterPro" id="IPR050090">
    <property type="entry name" value="Tyrosine_recombinase_XerCD"/>
</dbReference>
<dbReference type="EMBL" id="CP053538">
    <property type="protein sequence ID" value="QJX47852.1"/>
    <property type="molecule type" value="Genomic_DNA"/>
</dbReference>
<evidence type="ECO:0000256" key="2">
    <source>
        <dbReference type="ARBA" id="ARBA00023125"/>
    </source>
</evidence>
<proteinExistence type="inferred from homology"/>
<dbReference type="InterPro" id="IPR010998">
    <property type="entry name" value="Integrase_recombinase_N"/>
</dbReference>
<evidence type="ECO:0000313" key="6">
    <source>
        <dbReference type="EMBL" id="QJX47852.1"/>
    </source>
</evidence>
<dbReference type="PANTHER" id="PTHR30349">
    <property type="entry name" value="PHAGE INTEGRASE-RELATED"/>
    <property type="match status" value="1"/>
</dbReference>
<dbReference type="AlphaFoldDB" id="A0A6M6BIM0"/>
<evidence type="ECO:0000256" key="1">
    <source>
        <dbReference type="ARBA" id="ARBA00008857"/>
    </source>
</evidence>
<dbReference type="GO" id="GO:0015074">
    <property type="term" value="P:DNA integration"/>
    <property type="evidence" value="ECO:0007669"/>
    <property type="project" value="InterPro"/>
</dbReference>
<gene>
    <name evidence="6" type="ORF">HMJ29_13225</name>
</gene>